<evidence type="ECO:0000256" key="4">
    <source>
        <dbReference type="ARBA" id="ARBA00022475"/>
    </source>
</evidence>
<sequence>MENPRQHPADDFDDPLSGLSDDEARAFNSALLRGFRDFTLLALIAHALLWAWRPWLQ</sequence>
<dbReference type="InterPro" id="IPR000066">
    <property type="entry name" value="Antenna_a/b"/>
</dbReference>
<evidence type="ECO:0000259" key="16">
    <source>
        <dbReference type="Pfam" id="PF00556"/>
    </source>
</evidence>
<dbReference type="PRINTS" id="PR00674">
    <property type="entry name" value="LIGHTHARVSTB"/>
</dbReference>
<keyword evidence="7" id="KW-0812">Transmembrane</keyword>
<evidence type="ECO:0000256" key="7">
    <source>
        <dbReference type="ARBA" id="ARBA00022692"/>
    </source>
</evidence>
<evidence type="ECO:0000256" key="11">
    <source>
        <dbReference type="ARBA" id="ARBA00022989"/>
    </source>
</evidence>
<evidence type="ECO:0000256" key="13">
    <source>
        <dbReference type="ARBA" id="ARBA00023136"/>
    </source>
</evidence>
<evidence type="ECO:0000313" key="18">
    <source>
        <dbReference type="Proteomes" id="UP000480275"/>
    </source>
</evidence>
<protein>
    <submittedName>
        <fullName evidence="17">Light-harvesting protein</fullName>
    </submittedName>
</protein>
<keyword evidence="13" id="KW-0472">Membrane</keyword>
<gene>
    <name evidence="17" type="ORF">GHK24_11180</name>
</gene>
<keyword evidence="9 15" id="KW-0460">Magnesium</keyword>
<evidence type="ECO:0000256" key="6">
    <source>
        <dbReference type="ARBA" id="ARBA00022549"/>
    </source>
</evidence>
<dbReference type="InterPro" id="IPR023624">
    <property type="entry name" value="Antenna_beta_dom_sf"/>
</dbReference>
<keyword evidence="14" id="KW-0437">Light-harvesting polypeptide</keyword>
<keyword evidence="5" id="KW-0148">Chlorophyll</keyword>
<name>A0A6L5K099_RHOTE</name>
<evidence type="ECO:0000256" key="14">
    <source>
        <dbReference type="ARBA" id="ARBA00023243"/>
    </source>
</evidence>
<keyword evidence="8 15" id="KW-0479">Metal-binding</keyword>
<dbReference type="GO" id="GO:0005886">
    <property type="term" value="C:plasma membrane"/>
    <property type="evidence" value="ECO:0007669"/>
    <property type="project" value="UniProtKB-SubCell"/>
</dbReference>
<keyword evidence="12" id="KW-0157">Chromophore</keyword>
<proteinExistence type="inferred from homology"/>
<dbReference type="Proteomes" id="UP000480275">
    <property type="component" value="Unassembled WGS sequence"/>
</dbReference>
<evidence type="ECO:0000256" key="9">
    <source>
        <dbReference type="ARBA" id="ARBA00022842"/>
    </source>
</evidence>
<evidence type="ECO:0000256" key="3">
    <source>
        <dbReference type="ARBA" id="ARBA00011052"/>
    </source>
</evidence>
<comment type="function">
    <text evidence="1">Antenna complexes are light-harvesting systems, which transfer the excitation energy to the reaction centers.</text>
</comment>
<organism evidence="17 18">
    <name type="scientific">Rhodocyclus tenuis</name>
    <name type="common">Rhodospirillum tenue</name>
    <dbReference type="NCBI Taxonomy" id="1066"/>
    <lineage>
        <taxon>Bacteria</taxon>
        <taxon>Pseudomonadati</taxon>
        <taxon>Pseudomonadota</taxon>
        <taxon>Betaproteobacteria</taxon>
        <taxon>Rhodocyclales</taxon>
        <taxon>Rhodocyclaceae</taxon>
        <taxon>Rhodocyclus</taxon>
    </lineage>
</organism>
<evidence type="ECO:0000256" key="5">
    <source>
        <dbReference type="ARBA" id="ARBA00022494"/>
    </source>
</evidence>
<dbReference type="Pfam" id="PF00556">
    <property type="entry name" value="LHC"/>
    <property type="match status" value="1"/>
</dbReference>
<dbReference type="InterPro" id="IPR002362">
    <property type="entry name" value="LHB-1/5"/>
</dbReference>
<keyword evidence="6" id="KW-0042">Antenna complex</keyword>
<accession>A0A6L5K099</accession>
<dbReference type="AlphaFoldDB" id="A0A6L5K099"/>
<evidence type="ECO:0000313" key="17">
    <source>
        <dbReference type="EMBL" id="MQY52334.1"/>
    </source>
</evidence>
<feature type="domain" description="Antenna complex alpha/beta subunit" evidence="16">
    <location>
        <begin position="25"/>
        <end position="56"/>
    </location>
</feature>
<evidence type="ECO:0000256" key="15">
    <source>
        <dbReference type="PIRSR" id="PIRSR002900-1"/>
    </source>
</evidence>
<dbReference type="SUPFAM" id="SSF56918">
    <property type="entry name" value="Light-harvesting complex subunits"/>
    <property type="match status" value="1"/>
</dbReference>
<keyword evidence="10" id="KW-0076">Bacteriochlorophyll</keyword>
<evidence type="ECO:0000256" key="10">
    <source>
        <dbReference type="ARBA" id="ARBA00022956"/>
    </source>
</evidence>
<evidence type="ECO:0000256" key="1">
    <source>
        <dbReference type="ARBA" id="ARBA00002455"/>
    </source>
</evidence>
<dbReference type="PIRSF" id="PIRSF002900">
    <property type="entry name" value="Antenna_beta"/>
    <property type="match status" value="1"/>
</dbReference>
<evidence type="ECO:0000256" key="8">
    <source>
        <dbReference type="ARBA" id="ARBA00022723"/>
    </source>
</evidence>
<dbReference type="InterPro" id="IPR035889">
    <property type="entry name" value="Light-harvesting_complex"/>
</dbReference>
<keyword evidence="4" id="KW-1003">Cell membrane</keyword>
<dbReference type="GO" id="GO:0019684">
    <property type="term" value="P:photosynthesis, light reaction"/>
    <property type="evidence" value="ECO:0007669"/>
    <property type="project" value="InterPro"/>
</dbReference>
<comment type="caution">
    <text evidence="17">The sequence shown here is derived from an EMBL/GenBank/DDBJ whole genome shotgun (WGS) entry which is preliminary data.</text>
</comment>
<dbReference type="GO" id="GO:0030077">
    <property type="term" value="C:plasma membrane light-harvesting complex"/>
    <property type="evidence" value="ECO:0007669"/>
    <property type="project" value="InterPro"/>
</dbReference>
<dbReference type="GO" id="GO:0046872">
    <property type="term" value="F:metal ion binding"/>
    <property type="evidence" value="ECO:0007669"/>
    <property type="project" value="UniProtKB-KW"/>
</dbReference>
<reference evidence="17 18" key="1">
    <citation type="submission" date="2019-10" db="EMBL/GenBank/DDBJ databases">
        <title>Whole-genome sequence of the purple nonsulfur photosynthetic bacterium Rhodocyclus tenuis.</title>
        <authorList>
            <person name="Kyndt J.A."/>
            <person name="Meyer T.E."/>
        </authorList>
    </citation>
    <scope>NUCLEOTIDE SEQUENCE [LARGE SCALE GENOMIC DNA]</scope>
    <source>
        <strain evidence="17 18">DSM 110</strain>
    </source>
</reference>
<evidence type="ECO:0000256" key="12">
    <source>
        <dbReference type="ARBA" id="ARBA00022991"/>
    </source>
</evidence>
<dbReference type="GO" id="GO:0042314">
    <property type="term" value="F:bacteriochlorophyll binding"/>
    <property type="evidence" value="ECO:0007669"/>
    <property type="project" value="UniProtKB-KW"/>
</dbReference>
<dbReference type="EMBL" id="WIXJ01000009">
    <property type="protein sequence ID" value="MQY52334.1"/>
    <property type="molecule type" value="Genomic_DNA"/>
</dbReference>
<comment type="similarity">
    <text evidence="3">Belongs to the antenna complex beta subunit family.</text>
</comment>
<comment type="subcellular location">
    <subcellularLocation>
        <location evidence="2">Cell inner membrane</location>
        <topology evidence="2">Single-pass type II membrane protein</topology>
    </subcellularLocation>
</comment>
<feature type="binding site" description="axial binding residue" evidence="15">
    <location>
        <position position="46"/>
    </location>
    <ligand>
        <name>a bacteriochlorophyll</name>
        <dbReference type="ChEBI" id="CHEBI:38201"/>
    </ligand>
    <ligandPart>
        <name>Mg</name>
        <dbReference type="ChEBI" id="CHEBI:25107"/>
    </ligandPart>
</feature>
<evidence type="ECO:0000256" key="2">
    <source>
        <dbReference type="ARBA" id="ARBA00004249"/>
    </source>
</evidence>
<keyword evidence="11" id="KW-1133">Transmembrane helix</keyword>
<dbReference type="Gene3D" id="1.20.5.250">
    <property type="match status" value="1"/>
</dbReference>